<dbReference type="Gene3D" id="2.30.30.360">
    <property type="entry name" value="Myosin S1 fragment, N-terminal"/>
    <property type="match status" value="1"/>
</dbReference>
<evidence type="ECO:0000256" key="16">
    <source>
        <dbReference type="ARBA" id="ARBA00039816"/>
    </source>
</evidence>
<keyword evidence="9" id="KW-0175">Coiled coil</keyword>
<dbReference type="SMART" id="SM00242">
    <property type="entry name" value="MYSc"/>
    <property type="match status" value="1"/>
</dbReference>
<dbReference type="Gene3D" id="1.20.5.340">
    <property type="match status" value="4"/>
</dbReference>
<evidence type="ECO:0000256" key="19">
    <source>
        <dbReference type="ARBA" id="ARBA00043098"/>
    </source>
</evidence>
<dbReference type="GO" id="GO:0000146">
    <property type="term" value="F:microfilament motor activity"/>
    <property type="evidence" value="ECO:0007669"/>
    <property type="project" value="TreeGrafter"/>
</dbReference>
<dbReference type="Gene3D" id="3.30.70.1590">
    <property type="match status" value="1"/>
</dbReference>
<dbReference type="GO" id="GO:0005524">
    <property type="term" value="F:ATP binding"/>
    <property type="evidence" value="ECO:0007669"/>
    <property type="project" value="UniProtKB-UniRule"/>
</dbReference>
<keyword evidence="6 22" id="KW-0067">ATP-binding</keyword>
<dbReference type="GO" id="GO:0097435">
    <property type="term" value="P:supramolecular fiber organization"/>
    <property type="evidence" value="ECO:0007669"/>
    <property type="project" value="UniProtKB-ARBA"/>
</dbReference>
<evidence type="ECO:0000256" key="18">
    <source>
        <dbReference type="ARBA" id="ARBA00042289"/>
    </source>
</evidence>
<keyword evidence="14" id="KW-0968">Cytoplasmic vesicle</keyword>
<dbReference type="Pfam" id="PF00063">
    <property type="entry name" value="Myosin_head"/>
    <property type="match status" value="1"/>
</dbReference>
<gene>
    <name evidence="24" type="primary">LOC101878295</name>
</gene>
<feature type="region of interest" description="Disordered" evidence="23">
    <location>
        <begin position="1937"/>
        <end position="1960"/>
    </location>
</feature>
<dbReference type="InterPro" id="IPR002928">
    <property type="entry name" value="Myosin_tail"/>
</dbReference>
<evidence type="ECO:0000256" key="5">
    <source>
        <dbReference type="ARBA" id="ARBA00022741"/>
    </source>
</evidence>
<dbReference type="FunFam" id="3.40.850.10:FF:000175">
    <property type="entry name" value="Myosin heavy chain 9"/>
    <property type="match status" value="1"/>
</dbReference>
<dbReference type="GO" id="GO:0008360">
    <property type="term" value="P:regulation of cell shape"/>
    <property type="evidence" value="ECO:0007669"/>
    <property type="project" value="UniProtKB-KW"/>
</dbReference>
<evidence type="ECO:0000256" key="1">
    <source>
        <dbReference type="ARBA" id="ARBA00004245"/>
    </source>
</evidence>
<dbReference type="PANTHER" id="PTHR45615:SF16">
    <property type="entry name" value="MYOSIN-9"/>
    <property type="match status" value="1"/>
</dbReference>
<dbReference type="Proteomes" id="UP000694405">
    <property type="component" value="Chromosome 5"/>
</dbReference>
<comment type="similarity">
    <text evidence="3 22">Belongs to the TRAFAC class myosin-kinesin ATPase superfamily. Myosin family.</text>
</comment>
<feature type="region of interest" description="Disordered" evidence="23">
    <location>
        <begin position="1694"/>
        <end position="1715"/>
    </location>
</feature>
<feature type="compositionally biased region" description="Basic and acidic residues" evidence="23">
    <location>
        <begin position="1948"/>
        <end position="1960"/>
    </location>
</feature>
<sequence>MSQRDADKYLYVDKNIINNPLTQADWAAKKLVWVPSEKNGFEAASLKEEVGDEAVVELAENGKRVKVNKDDIQKMNPPKFSKVEDMAELTCLNEASVLHNLKERYYSGLIYTYSGLFCVVINPYKNLPIYSEEIVEMYKGKKRHEMPPHIYAITDTAYRSMMQDREDQSILCTGESGAGKTENTKKVIQYLAHVASSHKSKKDQGELERQLLQANPILEAFGNAKTVKNDNSSRFGKFIRINFDVNGYIVGANIETYLLEKSRAIRQAKEERTFHIFYYLLSGAGEHLKTDLLLEPYNKYRFLSNGHVTIPGQQDKDMFQETMEAMKIMGIPDEEQIGLLKVISGVLQLGNIVFKKERNTDQASMPDNTAAQKVSHLLGINVTDFTRGILTPRIKVGRDYVQKAQTKEQADFAIEALAKATYERMFRWLVMRINKALDKTKRQGASFIGILDIAGFEIFELNSFEQLCINYTNEKLQQLFNHTMFILEQEEYQREGIEWNFIDFGLDLQPCIDLIEKPAGPPGILALLDEECWFPKATDKSFVEKVVQEQGTHPKFQKPKQLKDKADFCIIHYAGKVDYKADEWLMKNMDPLNDNIATLLHQSSDKFVSELWKDVDRIVGLDQVAGMSDTALPGAFKTRKGMFRTVGQLYKEQLAKLMATLRNTNPNFVRCIIPNHEKKAGKLDPHLVLDQLRCNGVLEGIRICRQGFPNRVVFQEFRQRYEILTPNAIPKGFMDGKQACVLMIKALELDSNLYRIGQSKVFFRAGVLAHLEEERDLKITDVIIGFQACCRGYLARKAFAKRQQQLTAMKVLQRNCAAYLKLRNWQWWRLFTKVKPLLQVSRQEEEMMAKEEELIKVKEKQLAAENRLSEMETFQAQLMAEKMQLQEQLQAETELCAEAEEIRARLTAKKQELEEICHDLEARVEEEEERCQHLQAEKKKMQQNIQELEEQLEEEESARQKLQLEKVTTEAKLKKLEEDVMVLEDQNLKLAKEKKLLEDRMSEFTTNLTEEEEKSKSLAKLKNKHEAMITDLEERLRREEKQRQELEKTRRKLEGDSSDLHDQIAELQAQIAELKMQLAKKEEELQAALARVEEEAAQKNMALKKIRELESQITELQEDLESERAFRNKAEKQKRDLGEELEALKTELEDTLDSTAAQQELRSKREQEVTVLKKTLEDEAKTHEAQIQEMRQKHSQAIEELAEQLEQTKRVKANLEKAKQALEGERTELANEVKALLQGKGDAEHKRKKVDAQLQELQVKFTEGERVKTELVERVNKLQVELDNVTGLLNQSDSKSAKLAKDFSALESQLQDTQELLQEETRLKLSLSTKLKQMEDEKNSLKEQLEEEEEAKRNLEKQITVLQQQAIDAKKKMDDGLGCLESAEEARKKLQKDLEGLSQRYEEKTAAYDKMEKTKTRLQQELDDLAVDLDHQRQIVSNLEKKQKKFDQLLAEEKSISAKYAEERDRAEAEAREKETKALSLARALEEAIEQKDELERINKQFRAEMEDLMSSKDDVGKSVHELEKAKRALEQQVEEMKTQLEELEDELQATEDAKLRLEVNQQAMKAQFDRDLQGRDEQNEEKKKQLIRQVREMEVELEDERKQRSIAVAARKKLEMDLKDLESHIDTANKNREEAIKQLRKLQAQMKDYMRELEDTRTSREEILAQAKENEKKLKSMEAEMIQLQEELAAAERAKRQAQQERDELADEIANNSGKGALAMEEKRRLEARIAQLEEELEEEQGNTEIINDRLKKANLQIDQMNADLNAERSNAQKNENARQQMERQNKELKLKLQEMESAVKSKYKATITALEAKIAQLEEQLDMETKERQAASKQVRRAEKKLKDILLQVDDERRNAEQLKDQADKANMRLKQLKRQLEEAEEEAQRANASRRKLQRELEDATETADAMNREVSCLKSKLRRGDLPFVMTRRIVRKGTGECSDEEVDGKAEAGDTKATE</sequence>
<dbReference type="GO" id="GO:0060473">
    <property type="term" value="C:cortical granule"/>
    <property type="evidence" value="ECO:0007669"/>
    <property type="project" value="UniProtKB-SubCell"/>
</dbReference>
<dbReference type="FunFam" id="1.20.5.340:FF:000009">
    <property type="entry name" value="myosin-11 isoform X2"/>
    <property type="match status" value="1"/>
</dbReference>
<organism evidence="24 25">
    <name type="scientific">Melopsittacus undulatus</name>
    <name type="common">Budgerigar</name>
    <name type="synonym">Psittacus undulatus</name>
    <dbReference type="NCBI Taxonomy" id="13146"/>
    <lineage>
        <taxon>Eukaryota</taxon>
        <taxon>Metazoa</taxon>
        <taxon>Chordata</taxon>
        <taxon>Craniata</taxon>
        <taxon>Vertebrata</taxon>
        <taxon>Euteleostomi</taxon>
        <taxon>Archelosauria</taxon>
        <taxon>Archosauria</taxon>
        <taxon>Dinosauria</taxon>
        <taxon>Saurischia</taxon>
        <taxon>Theropoda</taxon>
        <taxon>Coelurosauria</taxon>
        <taxon>Aves</taxon>
        <taxon>Neognathae</taxon>
        <taxon>Neoaves</taxon>
        <taxon>Telluraves</taxon>
        <taxon>Australaves</taxon>
        <taxon>Psittaciformes</taxon>
        <taxon>Psittaculidae</taxon>
        <taxon>Melopsittacus</taxon>
    </lineage>
</organism>
<dbReference type="GO" id="GO:0005516">
    <property type="term" value="F:calmodulin binding"/>
    <property type="evidence" value="ECO:0007669"/>
    <property type="project" value="UniProtKB-KW"/>
</dbReference>
<dbReference type="PANTHER" id="PTHR45615">
    <property type="entry name" value="MYOSIN HEAVY CHAIN, NON-MUSCLE"/>
    <property type="match status" value="1"/>
</dbReference>
<keyword evidence="11 22" id="KW-0505">Motor protein</keyword>
<dbReference type="FunFam" id="1.20.120.720:FF:000002">
    <property type="entry name" value="Myosin heavy chain 10"/>
    <property type="match status" value="1"/>
</dbReference>
<keyword evidence="25" id="KW-1185">Reference proteome</keyword>
<evidence type="ECO:0000256" key="10">
    <source>
        <dbReference type="ARBA" id="ARBA00023123"/>
    </source>
</evidence>
<keyword evidence="4" id="KW-0963">Cytoplasm</keyword>
<evidence type="ECO:0000256" key="15">
    <source>
        <dbReference type="ARBA" id="ARBA00037865"/>
    </source>
</evidence>
<dbReference type="SUPFAM" id="SSF90257">
    <property type="entry name" value="Myosin rod fragments"/>
    <property type="match status" value="5"/>
</dbReference>
<evidence type="ECO:0000256" key="21">
    <source>
        <dbReference type="ARBA" id="ARBA00083480"/>
    </source>
</evidence>
<dbReference type="FunFam" id="1.20.5.4820:FF:000002">
    <property type="entry name" value="Myosin heavy chain 10"/>
    <property type="match status" value="1"/>
</dbReference>
<evidence type="ECO:0000256" key="22">
    <source>
        <dbReference type="PROSITE-ProRule" id="PRU00782"/>
    </source>
</evidence>
<keyword evidence="7" id="KW-0112">Calmodulin-binding</keyword>
<evidence type="ECO:0000256" key="3">
    <source>
        <dbReference type="ARBA" id="ARBA00008314"/>
    </source>
</evidence>
<dbReference type="InterPro" id="IPR027417">
    <property type="entry name" value="P-loop_NTPase"/>
</dbReference>
<feature type="region of interest" description="Actin-binding" evidence="22">
    <location>
        <begin position="654"/>
        <end position="676"/>
    </location>
</feature>
<protein>
    <recommendedName>
        <fullName evidence="16">Myosin-9</fullName>
    </recommendedName>
    <alternativeName>
        <fullName evidence="20">Cellular myosin heavy chain, type A</fullName>
    </alternativeName>
    <alternativeName>
        <fullName evidence="17">Myosin heavy chain 9</fullName>
    </alternativeName>
    <alternativeName>
        <fullName evidence="18">Myosin heavy chain, non-muscle IIa</fullName>
    </alternativeName>
    <alternativeName>
        <fullName evidence="21">Non-muscle myosin heavy chain A</fullName>
    </alternativeName>
    <alternativeName>
        <fullName evidence="19">Non-muscle myosin heavy chain IIa</fullName>
    </alternativeName>
</protein>
<feature type="region of interest" description="Disordered" evidence="23">
    <location>
        <begin position="1034"/>
        <end position="1057"/>
    </location>
</feature>
<dbReference type="PROSITE" id="PS51844">
    <property type="entry name" value="SH3_LIKE"/>
    <property type="match status" value="1"/>
</dbReference>
<reference evidence="24" key="3">
    <citation type="submission" date="2025-09" db="UniProtKB">
        <authorList>
            <consortium name="Ensembl"/>
        </authorList>
    </citation>
    <scope>IDENTIFICATION</scope>
</reference>
<dbReference type="InterPro" id="IPR000048">
    <property type="entry name" value="IQ_motif_EF-hand-BS"/>
</dbReference>
<evidence type="ECO:0000256" key="14">
    <source>
        <dbReference type="ARBA" id="ARBA00023329"/>
    </source>
</evidence>
<name>A0A8C6IN05_MELUD</name>
<keyword evidence="10 22" id="KW-0518">Myosin</keyword>
<evidence type="ECO:0000256" key="2">
    <source>
        <dbReference type="ARBA" id="ARBA00004544"/>
    </source>
</evidence>
<dbReference type="InterPro" id="IPR008989">
    <property type="entry name" value="Myosin_S1_N"/>
</dbReference>
<dbReference type="FunFam" id="1.20.58.530:FF:000003">
    <property type="entry name" value="Myosin heavy chain 10"/>
    <property type="match status" value="1"/>
</dbReference>
<evidence type="ECO:0000256" key="4">
    <source>
        <dbReference type="ARBA" id="ARBA00022490"/>
    </source>
</evidence>
<dbReference type="InterPro" id="IPR004009">
    <property type="entry name" value="SH3_Myosin"/>
</dbReference>
<dbReference type="SMART" id="SM00015">
    <property type="entry name" value="IQ"/>
    <property type="match status" value="1"/>
</dbReference>
<evidence type="ECO:0000256" key="13">
    <source>
        <dbReference type="ARBA" id="ARBA00023212"/>
    </source>
</evidence>
<dbReference type="GO" id="GO:0016460">
    <property type="term" value="C:myosin II complex"/>
    <property type="evidence" value="ECO:0007669"/>
    <property type="project" value="TreeGrafter"/>
</dbReference>
<feature type="compositionally biased region" description="Basic and acidic residues" evidence="23">
    <location>
        <begin position="1694"/>
        <end position="1704"/>
    </location>
</feature>
<evidence type="ECO:0000313" key="25">
    <source>
        <dbReference type="Proteomes" id="UP000694405"/>
    </source>
</evidence>
<dbReference type="OMA" id="DVRFLHK"/>
<dbReference type="FunFam" id="3.30.70.1590:FF:000001">
    <property type="entry name" value="Myosin heavy chain"/>
    <property type="match status" value="1"/>
</dbReference>
<dbReference type="GO" id="GO:0005938">
    <property type="term" value="C:cell cortex"/>
    <property type="evidence" value="ECO:0007669"/>
    <property type="project" value="UniProtKB-SubCell"/>
</dbReference>
<keyword evidence="12 22" id="KW-0009">Actin-binding</keyword>
<evidence type="ECO:0000256" key="23">
    <source>
        <dbReference type="SAM" id="MobiDB-lite"/>
    </source>
</evidence>
<keyword evidence="8" id="KW-0133">Cell shape</keyword>
<evidence type="ECO:0000256" key="11">
    <source>
        <dbReference type="ARBA" id="ARBA00023175"/>
    </source>
</evidence>
<dbReference type="Gene3D" id="1.10.10.820">
    <property type="match status" value="1"/>
</dbReference>
<dbReference type="Ensembl" id="ENSMUNT00000001251.2">
    <property type="protein sequence ID" value="ENSMUNP00000001076.1"/>
    <property type="gene ID" value="ENSMUNG00000000937.2"/>
</dbReference>
<evidence type="ECO:0000313" key="24">
    <source>
        <dbReference type="Ensembl" id="ENSMUNP00000001076.1"/>
    </source>
</evidence>
<dbReference type="Pfam" id="PF01576">
    <property type="entry name" value="Myosin_tail_1"/>
    <property type="match status" value="1"/>
</dbReference>
<keyword evidence="5 22" id="KW-0547">Nucleotide-binding</keyword>
<reference evidence="24" key="2">
    <citation type="submission" date="2025-08" db="UniProtKB">
        <authorList>
            <consortium name="Ensembl"/>
        </authorList>
    </citation>
    <scope>IDENTIFICATION</scope>
</reference>
<evidence type="ECO:0000256" key="12">
    <source>
        <dbReference type="ARBA" id="ARBA00023203"/>
    </source>
</evidence>
<feature type="region of interest" description="Disordered" evidence="23">
    <location>
        <begin position="1878"/>
        <end position="1912"/>
    </location>
</feature>
<proteinExistence type="inferred from homology"/>
<dbReference type="GO" id="GO:0051015">
    <property type="term" value="F:actin filament binding"/>
    <property type="evidence" value="ECO:0007669"/>
    <property type="project" value="InterPro"/>
</dbReference>
<dbReference type="Gene3D" id="6.10.250.2420">
    <property type="match status" value="1"/>
</dbReference>
<dbReference type="OrthoDB" id="10254995at2759"/>
<dbReference type="PRINTS" id="PR00193">
    <property type="entry name" value="MYOSINHEAVY"/>
</dbReference>
<dbReference type="InterPro" id="IPR036961">
    <property type="entry name" value="Kinesin_motor_dom_sf"/>
</dbReference>
<dbReference type="InterPro" id="IPR001609">
    <property type="entry name" value="Myosin_head_motor_dom-like"/>
</dbReference>
<evidence type="ECO:0000256" key="20">
    <source>
        <dbReference type="ARBA" id="ARBA00079648"/>
    </source>
</evidence>
<comment type="subcellular location">
    <subcellularLocation>
        <location evidence="2">Cytoplasm</location>
        <location evidence="2">Cell cortex</location>
    </subcellularLocation>
    <subcellularLocation>
        <location evidence="1">Cytoplasm</location>
        <location evidence="1">Cytoskeleton</location>
    </subcellularLocation>
    <subcellularLocation>
        <location evidence="15">Cytoplasmic vesicle</location>
        <location evidence="15">Secretory vesicle</location>
        <location evidence="15">Cortical granule</location>
    </subcellularLocation>
</comment>
<evidence type="ECO:0000256" key="17">
    <source>
        <dbReference type="ARBA" id="ARBA00041440"/>
    </source>
</evidence>
<dbReference type="Pfam" id="PF02736">
    <property type="entry name" value="Myosin_N"/>
    <property type="match status" value="1"/>
</dbReference>
<dbReference type="FunFam" id="1.20.5.340:FF:000008">
    <property type="entry name" value="Myosin heavy chain 11"/>
    <property type="match status" value="1"/>
</dbReference>
<reference evidence="24" key="1">
    <citation type="submission" date="2020-03" db="EMBL/GenBank/DDBJ databases">
        <title>Melopsittacus undulatus (budgerigar) genome, bMelUnd1, maternal haplotype with Z.</title>
        <authorList>
            <person name="Gedman G."/>
            <person name="Mountcastle J."/>
            <person name="Haase B."/>
            <person name="Formenti G."/>
            <person name="Wright T."/>
            <person name="Apodaca J."/>
            <person name="Pelan S."/>
            <person name="Chow W."/>
            <person name="Rhie A."/>
            <person name="Howe K."/>
            <person name="Fedrigo O."/>
            <person name="Jarvis E.D."/>
        </authorList>
    </citation>
    <scope>NUCLEOTIDE SEQUENCE [LARGE SCALE GENOMIC DNA]</scope>
</reference>
<dbReference type="PROSITE" id="PS50096">
    <property type="entry name" value="IQ"/>
    <property type="match status" value="1"/>
</dbReference>
<dbReference type="FunFam" id="4.10.270.10:FF:000001">
    <property type="entry name" value="Myosin heavy chain, non-muscle"/>
    <property type="match status" value="1"/>
</dbReference>
<feature type="binding site" evidence="22">
    <location>
        <begin position="174"/>
        <end position="181"/>
    </location>
    <ligand>
        <name>ATP</name>
        <dbReference type="ChEBI" id="CHEBI:30616"/>
    </ligand>
</feature>
<dbReference type="PROSITE" id="PS51456">
    <property type="entry name" value="MYOSIN_MOTOR"/>
    <property type="match status" value="1"/>
</dbReference>
<evidence type="ECO:0000256" key="8">
    <source>
        <dbReference type="ARBA" id="ARBA00022960"/>
    </source>
</evidence>
<evidence type="ECO:0000256" key="9">
    <source>
        <dbReference type="ARBA" id="ARBA00023054"/>
    </source>
</evidence>
<dbReference type="FunFam" id="1.10.10.820:FF:000002">
    <property type="entry name" value="Myosin heavy chain 10"/>
    <property type="match status" value="1"/>
</dbReference>
<dbReference type="SUPFAM" id="SSF52540">
    <property type="entry name" value="P-loop containing nucleoside triphosphate hydrolases"/>
    <property type="match status" value="1"/>
</dbReference>
<evidence type="ECO:0000256" key="7">
    <source>
        <dbReference type="ARBA" id="ARBA00022860"/>
    </source>
</evidence>
<dbReference type="FunFam" id="1.20.5.340:FF:000007">
    <property type="entry name" value="Myosin heavy chain, non-muscle"/>
    <property type="match status" value="1"/>
</dbReference>
<evidence type="ECO:0000256" key="6">
    <source>
        <dbReference type="ARBA" id="ARBA00022840"/>
    </source>
</evidence>
<keyword evidence="13" id="KW-0206">Cytoskeleton</keyword>
<dbReference type="Gene3D" id="1.20.120.720">
    <property type="entry name" value="Myosin VI head, motor domain, U50 subdomain"/>
    <property type="match status" value="1"/>
</dbReference>
<dbReference type="GO" id="GO:0032982">
    <property type="term" value="C:myosin filament"/>
    <property type="evidence" value="ECO:0007669"/>
    <property type="project" value="TreeGrafter"/>
</dbReference>
<accession>A0A8C6IN05</accession>
<dbReference type="Gene3D" id="1.20.58.530">
    <property type="match status" value="1"/>
</dbReference>
<dbReference type="GO" id="GO:0030036">
    <property type="term" value="P:actin cytoskeleton organization"/>
    <property type="evidence" value="ECO:0007669"/>
    <property type="project" value="UniProtKB-ARBA"/>
</dbReference>
<dbReference type="FunFam" id="2.30.30.360:FF:000001">
    <property type="entry name" value="Myosin heavy chain"/>
    <property type="match status" value="1"/>
</dbReference>
<dbReference type="Gene3D" id="4.10.270.10">
    <property type="entry name" value="Myosin, subunit A"/>
    <property type="match status" value="1"/>
</dbReference>
<dbReference type="Gene3D" id="3.40.850.10">
    <property type="entry name" value="Kinesin motor domain"/>
    <property type="match status" value="1"/>
</dbReference>